<protein>
    <recommendedName>
        <fullName evidence="5">Reverse transcriptase Ty1/copia-type domain-containing protein</fullName>
    </recommendedName>
</protein>
<dbReference type="SUPFAM" id="SSF56672">
    <property type="entry name" value="DNA/RNA polymerases"/>
    <property type="match status" value="1"/>
</dbReference>
<evidence type="ECO:0000313" key="4">
    <source>
        <dbReference type="Proteomes" id="UP000004994"/>
    </source>
</evidence>
<dbReference type="InterPro" id="IPR043502">
    <property type="entry name" value="DNA/RNA_pol_sf"/>
</dbReference>
<proteinExistence type="predicted"/>
<dbReference type="InterPro" id="IPR029472">
    <property type="entry name" value="Copia-like_N"/>
</dbReference>
<dbReference type="Pfam" id="PF14244">
    <property type="entry name" value="Retrotran_gag_3"/>
    <property type="match status" value="1"/>
</dbReference>
<feature type="domain" description="Reverse transcriptase Ty1/copia-type" evidence="1">
    <location>
        <begin position="453"/>
        <end position="546"/>
    </location>
</feature>
<dbReference type="Gramene" id="Solyc10g076405.1.1">
    <property type="protein sequence ID" value="Solyc10g076405.1.1"/>
    <property type="gene ID" value="Solyc10g076405.1"/>
</dbReference>
<dbReference type="InterPro" id="IPR013103">
    <property type="entry name" value="RVT_2"/>
</dbReference>
<dbReference type="PANTHER" id="PTHR37610:SF86">
    <property type="entry name" value="RETROTRANSPOSON COPIA-LIKE N-TERMINAL DOMAIN-CONTAINING PROTEIN"/>
    <property type="match status" value="1"/>
</dbReference>
<evidence type="ECO:0000259" key="2">
    <source>
        <dbReference type="Pfam" id="PF14244"/>
    </source>
</evidence>
<feature type="domain" description="Retrotransposon Copia-like N-terminal" evidence="2">
    <location>
        <begin position="34"/>
        <end position="79"/>
    </location>
</feature>
<dbReference type="Pfam" id="PF07727">
    <property type="entry name" value="RVT_2"/>
    <property type="match status" value="1"/>
</dbReference>
<dbReference type="Proteomes" id="UP000004994">
    <property type="component" value="Chromosome 10"/>
</dbReference>
<dbReference type="PANTHER" id="PTHR37610">
    <property type="entry name" value="CCHC-TYPE DOMAIN-CONTAINING PROTEIN"/>
    <property type="match status" value="1"/>
</dbReference>
<evidence type="ECO:0000259" key="1">
    <source>
        <dbReference type="Pfam" id="PF07727"/>
    </source>
</evidence>
<evidence type="ECO:0008006" key="5">
    <source>
        <dbReference type="Google" id="ProtNLM"/>
    </source>
</evidence>
<organism evidence="3">
    <name type="scientific">Solanum lycopersicum</name>
    <name type="common">Tomato</name>
    <name type="synonym">Lycopersicon esculentum</name>
    <dbReference type="NCBI Taxonomy" id="4081"/>
    <lineage>
        <taxon>Eukaryota</taxon>
        <taxon>Viridiplantae</taxon>
        <taxon>Streptophyta</taxon>
        <taxon>Embryophyta</taxon>
        <taxon>Tracheophyta</taxon>
        <taxon>Spermatophyta</taxon>
        <taxon>Magnoliopsida</taxon>
        <taxon>eudicotyledons</taxon>
        <taxon>Gunneridae</taxon>
        <taxon>Pentapetalae</taxon>
        <taxon>asterids</taxon>
        <taxon>lamiids</taxon>
        <taxon>Solanales</taxon>
        <taxon>Solanaceae</taxon>
        <taxon>Solanoideae</taxon>
        <taxon>Solaneae</taxon>
        <taxon>Solanum</taxon>
        <taxon>Solanum subgen. Lycopersicon</taxon>
    </lineage>
</organism>
<accession>A0A3Q7IIY5</accession>
<reference evidence="3" key="2">
    <citation type="submission" date="2019-01" db="UniProtKB">
        <authorList>
            <consortium name="EnsemblPlants"/>
        </authorList>
    </citation>
    <scope>IDENTIFICATION</scope>
    <source>
        <strain evidence="3">cv. Heinz 1706</strain>
    </source>
</reference>
<reference evidence="3" key="1">
    <citation type="journal article" date="2012" name="Nature">
        <title>The tomato genome sequence provides insights into fleshy fruit evolution.</title>
        <authorList>
            <consortium name="Tomato Genome Consortium"/>
        </authorList>
    </citation>
    <scope>NUCLEOTIDE SEQUENCE [LARGE SCALE GENOMIC DNA]</scope>
    <source>
        <strain evidence="3">cv. Heinz 1706</strain>
    </source>
</reference>
<dbReference type="EnsemblPlants" id="Solyc10g076405.1.1">
    <property type="protein sequence ID" value="Solyc10g076405.1.1"/>
    <property type="gene ID" value="Solyc10g076405.1"/>
</dbReference>
<keyword evidence="4" id="KW-1185">Reference proteome</keyword>
<dbReference type="InParanoid" id="A0A3Q7IIY5"/>
<dbReference type="STRING" id="4081.A0A3Q7IIY5"/>
<name>A0A3Q7IIY5_SOLLC</name>
<evidence type="ECO:0000313" key="3">
    <source>
        <dbReference type="EnsemblPlants" id="Solyc10g076405.1.1"/>
    </source>
</evidence>
<dbReference type="OMA" id="IANKSPY"/>
<dbReference type="AlphaFoldDB" id="A0A3Q7IIY5"/>
<sequence>MAGDDEPVIVQENANRAANIGQEIDYNHPLFLSPSDVSGNQIISFQLTGMENYAIWFRSMRIALLGRNKLGMVDGSCDKEKYSENMWNHWDRVDAIVQSWLMNSVSKSLLGGIMYAATAKAVWQDLQERFTKVDGSRTFNLHKEIATLTEEVNSVTVYFSKLKTLREEFEALVPPPGCNCERSKEFIVHLQKLKLFQFLMGLNDSYNQARSQILLMSPLTSINQAYAMVMGDESQKSVSAMNGILGANPMSHTGNYESALYSRTNGNQKFTRNSHLYCDVCKIRGHNKDNYWKIVGYPPEFKFKKRKLSEGGSVAYNVSAKENTQNEVLQAGNEQSEFKYGSDTNVFSHGKNSSSMDQTQSKPSRVEASHFTPDQYNHIVQMLAQHSPQVNQNSMSNTAANTAGMTNSMAMNVSHKPNWIVDTGATNHMASSLELLNKLSVNKLGYNRTVELPNGDETKEDESGMVIILVYVDDLLVTGDSLRIVKETKEKLKQVFKMKDLGELRYFLGIEFARSDQGILMHQRKYTLELISETGLSSSKPAATPMDTNVKLTTKQLDEYIRLRNSGKFNSNDQLADQGAYQRLIGKLLYLTVTRPDIAFGVNTLSQFLQQPKKSHMEAALRIVRYVKNQPGLGVLLSSNKNTTLTAYCDSDWASCPHTRRSRIQEHGSHSFRINLDHRSDERVGSKLETTC</sequence>